<protein>
    <submittedName>
        <fullName evidence="2">Uncharacterized protein</fullName>
    </submittedName>
</protein>
<sequence length="158" mass="17942">MNIYSPSQVDLEELLLVKKDWDIFANKFIKLPLKVKDVMTSATTDYYLEFLSKKVGLDQNQSSDLSRIVRDVLLADAFLSDFPALISSKLGVEASIANQIANKIVSELFALAIEDIKNMQREKFKDRIAQNRSNQSQQSSQNTNAEQSNVIDLRKQNQ</sequence>
<proteinExistence type="predicted"/>
<gene>
    <name evidence="2" type="ORF">A3A13_02520</name>
</gene>
<feature type="compositionally biased region" description="Low complexity" evidence="1">
    <location>
        <begin position="130"/>
        <end position="149"/>
    </location>
</feature>
<feature type="region of interest" description="Disordered" evidence="1">
    <location>
        <begin position="125"/>
        <end position="158"/>
    </location>
</feature>
<dbReference type="AlphaFoldDB" id="A0A1F8GGW0"/>
<organism evidence="2 3">
    <name type="scientific">Candidatus Yanofskybacteria bacterium RIFCSPLOWO2_01_FULL_43_22</name>
    <dbReference type="NCBI Taxonomy" id="1802695"/>
    <lineage>
        <taxon>Bacteria</taxon>
        <taxon>Candidatus Yanofskyibacteriota</taxon>
    </lineage>
</organism>
<accession>A0A1F8GGW0</accession>
<reference evidence="2 3" key="1">
    <citation type="journal article" date="2016" name="Nat. Commun.">
        <title>Thousands of microbial genomes shed light on interconnected biogeochemical processes in an aquifer system.</title>
        <authorList>
            <person name="Anantharaman K."/>
            <person name="Brown C.T."/>
            <person name="Hug L.A."/>
            <person name="Sharon I."/>
            <person name="Castelle C.J."/>
            <person name="Probst A.J."/>
            <person name="Thomas B.C."/>
            <person name="Singh A."/>
            <person name="Wilkins M.J."/>
            <person name="Karaoz U."/>
            <person name="Brodie E.L."/>
            <person name="Williams K.H."/>
            <person name="Hubbard S.S."/>
            <person name="Banfield J.F."/>
        </authorList>
    </citation>
    <scope>NUCLEOTIDE SEQUENCE [LARGE SCALE GENOMIC DNA]</scope>
</reference>
<comment type="caution">
    <text evidence="2">The sequence shown here is derived from an EMBL/GenBank/DDBJ whole genome shotgun (WGS) entry which is preliminary data.</text>
</comment>
<dbReference type="EMBL" id="MGKJ01000014">
    <property type="protein sequence ID" value="OGN23936.1"/>
    <property type="molecule type" value="Genomic_DNA"/>
</dbReference>
<evidence type="ECO:0000313" key="3">
    <source>
        <dbReference type="Proteomes" id="UP000178911"/>
    </source>
</evidence>
<evidence type="ECO:0000256" key="1">
    <source>
        <dbReference type="SAM" id="MobiDB-lite"/>
    </source>
</evidence>
<evidence type="ECO:0000313" key="2">
    <source>
        <dbReference type="EMBL" id="OGN23936.1"/>
    </source>
</evidence>
<dbReference type="STRING" id="1802695.A3A13_02520"/>
<dbReference type="Proteomes" id="UP000178911">
    <property type="component" value="Unassembled WGS sequence"/>
</dbReference>
<name>A0A1F8GGW0_9BACT</name>